<evidence type="ECO:0000313" key="2">
    <source>
        <dbReference type="Proteomes" id="UP000736335"/>
    </source>
</evidence>
<dbReference type="Proteomes" id="UP000736335">
    <property type="component" value="Unassembled WGS sequence"/>
</dbReference>
<evidence type="ECO:0000313" key="1">
    <source>
        <dbReference type="EMBL" id="KAF9791297.1"/>
    </source>
</evidence>
<dbReference type="EMBL" id="WIUZ02000002">
    <property type="protein sequence ID" value="KAF9791297.1"/>
    <property type="molecule type" value="Genomic_DNA"/>
</dbReference>
<dbReference type="SUPFAM" id="SSF81383">
    <property type="entry name" value="F-box domain"/>
    <property type="match status" value="1"/>
</dbReference>
<dbReference type="SUPFAM" id="SSF52047">
    <property type="entry name" value="RNI-like"/>
    <property type="match status" value="1"/>
</dbReference>
<dbReference type="InterPro" id="IPR032675">
    <property type="entry name" value="LRR_dom_sf"/>
</dbReference>
<accession>A0A9P6HNG5</accession>
<dbReference type="InterPro" id="IPR036047">
    <property type="entry name" value="F-box-like_dom_sf"/>
</dbReference>
<reference evidence="1" key="2">
    <citation type="submission" date="2020-11" db="EMBL/GenBank/DDBJ databases">
        <authorList>
            <consortium name="DOE Joint Genome Institute"/>
            <person name="Kuo A."/>
            <person name="Miyauchi S."/>
            <person name="Kiss E."/>
            <person name="Drula E."/>
            <person name="Kohler A."/>
            <person name="Sanchez-Garcia M."/>
            <person name="Andreopoulos B."/>
            <person name="Barry K.W."/>
            <person name="Bonito G."/>
            <person name="Buee M."/>
            <person name="Carver A."/>
            <person name="Chen C."/>
            <person name="Cichocki N."/>
            <person name="Clum A."/>
            <person name="Culley D."/>
            <person name="Crous P.W."/>
            <person name="Fauchery L."/>
            <person name="Girlanda M."/>
            <person name="Hayes R."/>
            <person name="Keri Z."/>
            <person name="Labutti K."/>
            <person name="Lipzen A."/>
            <person name="Lombard V."/>
            <person name="Magnuson J."/>
            <person name="Maillard F."/>
            <person name="Morin E."/>
            <person name="Murat C."/>
            <person name="Nolan M."/>
            <person name="Ohm R."/>
            <person name="Pangilinan J."/>
            <person name="Pereira M."/>
            <person name="Perotto S."/>
            <person name="Peter M."/>
            <person name="Riley R."/>
            <person name="Sitrit Y."/>
            <person name="Stielow B."/>
            <person name="Szollosi G."/>
            <person name="Zifcakova L."/>
            <person name="Stursova M."/>
            <person name="Spatafora J.W."/>
            <person name="Tedersoo L."/>
            <person name="Vaario L.-M."/>
            <person name="Yamada A."/>
            <person name="Yan M."/>
            <person name="Wang P."/>
            <person name="Xu J."/>
            <person name="Bruns T."/>
            <person name="Baldrian P."/>
            <person name="Vilgalys R."/>
            <person name="Henrissat B."/>
            <person name="Grigoriev I.V."/>
            <person name="Hibbett D."/>
            <person name="Nagy L.G."/>
            <person name="Martin F.M."/>
        </authorList>
    </citation>
    <scope>NUCLEOTIDE SEQUENCE</scope>
    <source>
        <strain evidence="1">UH-Tt-Lm1</strain>
    </source>
</reference>
<dbReference type="Gene3D" id="3.80.10.10">
    <property type="entry name" value="Ribonuclease Inhibitor"/>
    <property type="match status" value="1"/>
</dbReference>
<protein>
    <recommendedName>
        <fullName evidence="3">F-box domain-containing protein</fullName>
    </recommendedName>
</protein>
<dbReference type="AlphaFoldDB" id="A0A9P6HNG5"/>
<dbReference type="OrthoDB" id="9994419at2759"/>
<keyword evidence="2" id="KW-1185">Reference proteome</keyword>
<evidence type="ECO:0008006" key="3">
    <source>
        <dbReference type="Google" id="ProtNLM"/>
    </source>
</evidence>
<proteinExistence type="predicted"/>
<reference evidence="1" key="1">
    <citation type="journal article" date="2020" name="Nat. Commun.">
        <title>Large-scale genome sequencing of mycorrhizal fungi provides insights into the early evolution of symbiotic traits.</title>
        <authorList>
            <person name="Miyauchi S."/>
            <person name="Kiss E."/>
            <person name="Kuo A."/>
            <person name="Drula E."/>
            <person name="Kohler A."/>
            <person name="Sanchez-Garcia M."/>
            <person name="Morin E."/>
            <person name="Andreopoulos B."/>
            <person name="Barry K.W."/>
            <person name="Bonito G."/>
            <person name="Buee M."/>
            <person name="Carver A."/>
            <person name="Chen C."/>
            <person name="Cichocki N."/>
            <person name="Clum A."/>
            <person name="Culley D."/>
            <person name="Crous P.W."/>
            <person name="Fauchery L."/>
            <person name="Girlanda M."/>
            <person name="Hayes R.D."/>
            <person name="Keri Z."/>
            <person name="LaButti K."/>
            <person name="Lipzen A."/>
            <person name="Lombard V."/>
            <person name="Magnuson J."/>
            <person name="Maillard F."/>
            <person name="Murat C."/>
            <person name="Nolan M."/>
            <person name="Ohm R.A."/>
            <person name="Pangilinan J."/>
            <person name="Pereira M.F."/>
            <person name="Perotto S."/>
            <person name="Peter M."/>
            <person name="Pfister S."/>
            <person name="Riley R."/>
            <person name="Sitrit Y."/>
            <person name="Stielow J.B."/>
            <person name="Szollosi G."/>
            <person name="Zifcakova L."/>
            <person name="Stursova M."/>
            <person name="Spatafora J.W."/>
            <person name="Tedersoo L."/>
            <person name="Vaario L.M."/>
            <person name="Yamada A."/>
            <person name="Yan M."/>
            <person name="Wang P."/>
            <person name="Xu J."/>
            <person name="Bruns T."/>
            <person name="Baldrian P."/>
            <person name="Vilgalys R."/>
            <person name="Dunand C."/>
            <person name="Henrissat B."/>
            <person name="Grigoriev I.V."/>
            <person name="Hibbett D."/>
            <person name="Nagy L.G."/>
            <person name="Martin F.M."/>
        </authorList>
    </citation>
    <scope>NUCLEOTIDE SEQUENCE</scope>
    <source>
        <strain evidence="1">UH-Tt-Lm1</strain>
    </source>
</reference>
<organism evidence="1 2">
    <name type="scientific">Thelephora terrestris</name>
    <dbReference type="NCBI Taxonomy" id="56493"/>
    <lineage>
        <taxon>Eukaryota</taxon>
        <taxon>Fungi</taxon>
        <taxon>Dikarya</taxon>
        <taxon>Basidiomycota</taxon>
        <taxon>Agaricomycotina</taxon>
        <taxon>Agaricomycetes</taxon>
        <taxon>Thelephorales</taxon>
        <taxon>Thelephoraceae</taxon>
        <taxon>Thelephora</taxon>
    </lineage>
</organism>
<sequence length="424" mass="47611">MTAKFTFAGFVSIFRRKLFPARSRNRLQRASAAKCDSRWNLLPPELVDEILQYLSEDLPALKACSLTCKILHDSARPLIGSWLYISSSRKRKSKARSMKSFLHLSKKTVDGLAMLSDNQNRGLLPHTRHMVLKMEDSSPLPESLQPFLAYFSSIDKLQTLAIDGLDVTAFIPVFYPCLGMFTSSLRSLDIRHIWDSDRQLLWFIGQFPLLEDLSIRHCHTHYFFLGPSPPLFRTSPPFRGHLNLSLIVDSQSLCEALAQFPGGLNFTSIELKGCGKPSAVIAACQLSLRSISYTWTTTTSRALDLKVSSVLEKFEFKTECANLASAPGWLYRTLCKINSPAFREFIISVSDCSTAADLSTTMSGDNWKTVDAYLFLWSKFQPTFRVTFRVGLIGDDGDAVRAFIGKRFSNVSKKGIMAVELRNG</sequence>
<gene>
    <name evidence="1" type="ORF">BJ322DRAFT_440366</name>
</gene>
<comment type="caution">
    <text evidence="1">The sequence shown here is derived from an EMBL/GenBank/DDBJ whole genome shotgun (WGS) entry which is preliminary data.</text>
</comment>
<name>A0A9P6HNG5_9AGAM</name>